<proteinExistence type="predicted"/>
<dbReference type="KEGG" id="dosa:Os11g0525500"/>
<evidence type="ECO:0000313" key="3">
    <source>
        <dbReference type="Proteomes" id="UP000000763"/>
    </source>
</evidence>
<evidence type="ECO:0000256" key="1">
    <source>
        <dbReference type="SAM" id="MobiDB-lite"/>
    </source>
</evidence>
<gene>
    <name evidence="2" type="ordered locus">Os11g0525500</name>
</gene>
<accession>Q0ISG0</accession>
<dbReference type="AlphaFoldDB" id="Q0ISG0"/>
<reference evidence="2 3" key="1">
    <citation type="journal article" date="2005" name="Nature">
        <title>The map-based sequence of the rice genome.</title>
        <authorList>
            <consortium name="International rice genome sequencing project (IRGSP)"/>
            <person name="Matsumoto T."/>
            <person name="Wu J."/>
            <person name="Kanamori H."/>
            <person name="Katayose Y."/>
            <person name="Fujisawa M."/>
            <person name="Namiki N."/>
            <person name="Mizuno H."/>
            <person name="Yamamoto K."/>
            <person name="Antonio B.A."/>
            <person name="Baba T."/>
            <person name="Sakata K."/>
            <person name="Nagamura Y."/>
            <person name="Aoki H."/>
            <person name="Arikawa K."/>
            <person name="Arita K."/>
            <person name="Bito T."/>
            <person name="Chiden Y."/>
            <person name="Fujitsuka N."/>
            <person name="Fukunaka R."/>
            <person name="Hamada M."/>
            <person name="Harada C."/>
            <person name="Hayashi A."/>
            <person name="Hijishita S."/>
            <person name="Honda M."/>
            <person name="Hosokawa S."/>
            <person name="Ichikawa Y."/>
            <person name="Idonuma A."/>
            <person name="Iijima M."/>
            <person name="Ikeda M."/>
            <person name="Ikeno M."/>
            <person name="Ito K."/>
            <person name="Ito S."/>
            <person name="Ito T."/>
            <person name="Ito Y."/>
            <person name="Ito Y."/>
            <person name="Iwabuchi A."/>
            <person name="Kamiya K."/>
            <person name="Karasawa W."/>
            <person name="Kurita K."/>
            <person name="Katagiri S."/>
            <person name="Kikuta A."/>
            <person name="Kobayashi H."/>
            <person name="Kobayashi N."/>
            <person name="Machita K."/>
            <person name="Maehara T."/>
            <person name="Masukawa M."/>
            <person name="Mizubayashi T."/>
            <person name="Mukai Y."/>
            <person name="Nagasaki H."/>
            <person name="Nagata Y."/>
            <person name="Naito S."/>
            <person name="Nakashima M."/>
            <person name="Nakama Y."/>
            <person name="Nakamichi Y."/>
            <person name="Nakamura M."/>
            <person name="Meguro A."/>
            <person name="Negishi M."/>
            <person name="Ohta I."/>
            <person name="Ohta T."/>
            <person name="Okamoto M."/>
            <person name="Ono N."/>
            <person name="Saji S."/>
            <person name="Sakaguchi M."/>
            <person name="Sakai K."/>
            <person name="Shibata M."/>
            <person name="Shimokawa T."/>
            <person name="Song J."/>
            <person name="Takazaki Y."/>
            <person name="Terasawa K."/>
            <person name="Tsugane M."/>
            <person name="Tsuji K."/>
            <person name="Ueda S."/>
            <person name="Waki K."/>
            <person name="Yamagata H."/>
            <person name="Yamamoto M."/>
            <person name="Yamamoto S."/>
            <person name="Yamane H."/>
            <person name="Yoshiki S."/>
            <person name="Yoshihara R."/>
            <person name="Yukawa K."/>
            <person name="Zhong H."/>
            <person name="Yano M."/>
            <person name="Yuan Q."/>
            <person name="Ouyang S."/>
            <person name="Liu J."/>
            <person name="Jones K.M."/>
            <person name="Gansberger K."/>
            <person name="Moffat K."/>
            <person name="Hill J."/>
            <person name="Bera J."/>
            <person name="Fadrosh D."/>
            <person name="Jin S."/>
            <person name="Johri S."/>
            <person name="Kim M."/>
            <person name="Overton L."/>
            <person name="Reardon M."/>
            <person name="Tsitrin T."/>
            <person name="Vuong H."/>
            <person name="Weaver B."/>
            <person name="Ciecko A."/>
            <person name="Tallon L."/>
            <person name="Jackson J."/>
            <person name="Pai G."/>
            <person name="Aken S.V."/>
            <person name="Utterback T."/>
            <person name="Reidmuller S."/>
            <person name="Feldblyum T."/>
            <person name="Hsiao J."/>
            <person name="Zismann V."/>
            <person name="Iobst S."/>
            <person name="de Vazeille A.R."/>
            <person name="Buell C.R."/>
            <person name="Ying K."/>
            <person name="Li Y."/>
            <person name="Lu T."/>
            <person name="Huang Y."/>
            <person name="Zhao Q."/>
            <person name="Feng Q."/>
            <person name="Zhang L."/>
            <person name="Zhu J."/>
            <person name="Weng Q."/>
            <person name="Mu J."/>
            <person name="Lu Y."/>
            <person name="Fan D."/>
            <person name="Liu Y."/>
            <person name="Guan J."/>
            <person name="Zhang Y."/>
            <person name="Yu S."/>
            <person name="Liu X."/>
            <person name="Zhang Y."/>
            <person name="Hong G."/>
            <person name="Han B."/>
            <person name="Choisne N."/>
            <person name="Demange N."/>
            <person name="Orjeda G."/>
            <person name="Samain S."/>
            <person name="Cattolico L."/>
            <person name="Pelletier E."/>
            <person name="Couloux A."/>
            <person name="Segurens B."/>
            <person name="Wincker P."/>
            <person name="D'Hont A."/>
            <person name="Scarpelli C."/>
            <person name="Weissenbach J."/>
            <person name="Salanoubat M."/>
            <person name="Quetier F."/>
            <person name="Yu Y."/>
            <person name="Kim H.R."/>
            <person name="Rambo T."/>
            <person name="Currie J."/>
            <person name="Collura K."/>
            <person name="Luo M."/>
            <person name="Yang T."/>
            <person name="Ammiraju J.S.S."/>
            <person name="Engler F."/>
            <person name="Soderlund C."/>
            <person name="Wing R.A."/>
            <person name="Palmer L.E."/>
            <person name="de la Bastide M."/>
            <person name="Spiegel L."/>
            <person name="Nascimento L."/>
            <person name="Zutavern T."/>
            <person name="O'Shaughnessy A."/>
            <person name="Dike S."/>
            <person name="Dedhia N."/>
            <person name="Preston R."/>
            <person name="Balija V."/>
            <person name="McCombie W.R."/>
            <person name="Chow T."/>
            <person name="Chen H."/>
            <person name="Chung M."/>
            <person name="Chen C."/>
            <person name="Shaw J."/>
            <person name="Wu H."/>
            <person name="Hsiao K."/>
            <person name="Chao Y."/>
            <person name="Chu M."/>
            <person name="Cheng C."/>
            <person name="Hour A."/>
            <person name="Lee P."/>
            <person name="Lin S."/>
            <person name="Lin Y."/>
            <person name="Liou J."/>
            <person name="Liu S."/>
            <person name="Hsing Y."/>
            <person name="Raghuvanshi S."/>
            <person name="Mohanty A."/>
            <person name="Bharti A.K."/>
            <person name="Gaur A."/>
            <person name="Gupta V."/>
            <person name="Kumar D."/>
            <person name="Ravi V."/>
            <person name="Vij S."/>
            <person name="Kapur A."/>
            <person name="Khurana P."/>
            <person name="Khurana P."/>
            <person name="Khurana J.P."/>
            <person name="Tyagi A.K."/>
            <person name="Gaikwad K."/>
            <person name="Singh A."/>
            <person name="Dalal V."/>
            <person name="Srivastava S."/>
            <person name="Dixit A."/>
            <person name="Pal A.K."/>
            <person name="Ghazi I.A."/>
            <person name="Yadav M."/>
            <person name="Pandit A."/>
            <person name="Bhargava A."/>
            <person name="Sureshbabu K."/>
            <person name="Batra K."/>
            <person name="Sharma T.R."/>
            <person name="Mohapatra T."/>
            <person name="Singh N.K."/>
            <person name="Messing J."/>
            <person name="Nelson A.B."/>
            <person name="Fuks G."/>
            <person name="Kavchok S."/>
            <person name="Keizer G."/>
            <person name="Linton E."/>
            <person name="Llaca V."/>
            <person name="Song R."/>
            <person name="Tanyolac B."/>
            <person name="Young S."/>
            <person name="Ho-Il K."/>
            <person name="Hahn J.H."/>
            <person name="Sangsakoo G."/>
            <person name="Vanavichit A."/>
            <person name="de Mattos Luiz.A.T."/>
            <person name="Zimmer P.D."/>
            <person name="Malone G."/>
            <person name="Dellagostin O."/>
            <person name="de Oliveira A.C."/>
            <person name="Bevan M."/>
            <person name="Bancroft I."/>
            <person name="Minx P."/>
            <person name="Cordum H."/>
            <person name="Wilson R."/>
            <person name="Cheng Z."/>
            <person name="Jin W."/>
            <person name="Jiang J."/>
            <person name="Leong S.A."/>
            <person name="Iwama H."/>
            <person name="Gojobori T."/>
            <person name="Itoh T."/>
            <person name="Niimura Y."/>
            <person name="Fujii Y."/>
            <person name="Habara T."/>
            <person name="Sakai H."/>
            <person name="Sato Y."/>
            <person name="Wilson G."/>
            <person name="Kumar K."/>
            <person name="McCouch S."/>
            <person name="Juretic N."/>
            <person name="Hoen D."/>
            <person name="Wright S."/>
            <person name="Bruskiewich R."/>
            <person name="Bureau T."/>
            <person name="Miyao A."/>
            <person name="Hirochika H."/>
            <person name="Nishikawa T."/>
            <person name="Kadowaki K."/>
            <person name="Sugiura M."/>
            <person name="Burr B."/>
            <person name="Sasaki T."/>
        </authorList>
    </citation>
    <scope>NUCLEOTIDE SEQUENCE [LARGE SCALE GENOMIC DNA]</scope>
    <source>
        <strain evidence="3">cv. Nipponbare</strain>
    </source>
</reference>
<evidence type="ECO:0000313" key="2">
    <source>
        <dbReference type="EMBL" id="BAF28355.1"/>
    </source>
</evidence>
<sequence>MDPAGGGRPRMDPAAGRPPPPRIRRENRLPSPPLPGSNGSARAADLAGRRATTGGSGSSHPSPLPSPPWRQREHAGGGTNGRVSDDGRPAAVPARIRRPVALPPPRIRHGRLAGGANDEAGAATLPPPPTRRERRRRPDLGFSFFFEFFSVFCFSVRWHKQPQISRFSQAICSRQAKSLHAKNRFTA</sequence>
<feature type="region of interest" description="Disordered" evidence="1">
    <location>
        <begin position="1"/>
        <end position="136"/>
    </location>
</feature>
<dbReference type="Proteomes" id="UP000000763">
    <property type="component" value="Chromosome 11"/>
</dbReference>
<protein>
    <submittedName>
        <fullName evidence="2">Os11g0525500 protein</fullName>
    </submittedName>
</protein>
<dbReference type="KEGG" id="osa:4350616"/>
<organism evidence="2 3">
    <name type="scientific">Oryza sativa subsp. japonica</name>
    <name type="common">Rice</name>
    <dbReference type="NCBI Taxonomy" id="39947"/>
    <lineage>
        <taxon>Eukaryota</taxon>
        <taxon>Viridiplantae</taxon>
        <taxon>Streptophyta</taxon>
        <taxon>Embryophyta</taxon>
        <taxon>Tracheophyta</taxon>
        <taxon>Spermatophyta</taxon>
        <taxon>Magnoliopsida</taxon>
        <taxon>Liliopsida</taxon>
        <taxon>Poales</taxon>
        <taxon>Poaceae</taxon>
        <taxon>BOP clade</taxon>
        <taxon>Oryzoideae</taxon>
        <taxon>Oryzeae</taxon>
        <taxon>Oryzinae</taxon>
        <taxon>Oryza</taxon>
        <taxon>Oryza sativa</taxon>
    </lineage>
</organism>
<reference evidence="3" key="2">
    <citation type="journal article" date="2008" name="Nucleic Acids Res.">
        <title>The rice annotation project database (RAP-DB): 2008 update.</title>
        <authorList>
            <consortium name="The rice annotation project (RAP)"/>
        </authorList>
    </citation>
    <scope>GENOME REANNOTATION</scope>
    <source>
        <strain evidence="3">cv. Nipponbare</strain>
    </source>
</reference>
<dbReference type="EMBL" id="AP008217">
    <property type="protein sequence ID" value="BAF28355.1"/>
    <property type="molecule type" value="Genomic_DNA"/>
</dbReference>
<name>Q0ISG0_ORYSJ</name>
<feature type="compositionally biased region" description="Low complexity" evidence="1">
    <location>
        <begin position="49"/>
        <end position="61"/>
    </location>
</feature>
<dbReference type="Gramene" id="Os11t0525500-01">
    <property type="protein sequence ID" value="Os11t0525500-01"/>
    <property type="gene ID" value="Os11g0525500"/>
</dbReference>